<reference evidence="3" key="1">
    <citation type="submission" date="2022-03" db="EMBL/GenBank/DDBJ databases">
        <title>Draft genome sequence of Aduncisulcus paluster, a free-living microaerophilic Fornicata.</title>
        <authorList>
            <person name="Yuyama I."/>
            <person name="Kume K."/>
            <person name="Tamura T."/>
            <person name="Inagaki Y."/>
            <person name="Hashimoto T."/>
        </authorList>
    </citation>
    <scope>NUCLEOTIDE SEQUENCE</scope>
    <source>
        <strain evidence="3">NY0171</strain>
    </source>
</reference>
<evidence type="ECO:0000313" key="3">
    <source>
        <dbReference type="EMBL" id="GKT32493.1"/>
    </source>
</evidence>
<feature type="compositionally biased region" description="Low complexity" evidence="1">
    <location>
        <begin position="629"/>
        <end position="638"/>
    </location>
</feature>
<feature type="region of interest" description="Disordered" evidence="1">
    <location>
        <begin position="602"/>
        <end position="645"/>
    </location>
</feature>
<protein>
    <submittedName>
        <fullName evidence="3">Uncharacterized protein</fullName>
    </submittedName>
</protein>
<accession>A0ABQ5KJ01</accession>
<keyword evidence="4" id="KW-1185">Reference proteome</keyword>
<dbReference type="InterPro" id="IPR001611">
    <property type="entry name" value="Leu-rich_rpt"/>
</dbReference>
<proteinExistence type="predicted"/>
<evidence type="ECO:0000256" key="2">
    <source>
        <dbReference type="SAM" id="SignalP"/>
    </source>
</evidence>
<feature type="signal peptide" evidence="2">
    <location>
        <begin position="1"/>
        <end position="23"/>
    </location>
</feature>
<feature type="chain" id="PRO_5045127381" evidence="2">
    <location>
        <begin position="24"/>
        <end position="896"/>
    </location>
</feature>
<dbReference type="Proteomes" id="UP001057375">
    <property type="component" value="Unassembled WGS sequence"/>
</dbReference>
<sequence length="896" mass="100910">MKTRSLIFVFFSIFALFFANAFCATTCPSCTDDEEYAALSQLYYLTEGWNWVNRENWLDCDLPLSDWYGITTSADGHVTEIVLPDNNLKGQFPFVISDLEFLKNVDLSSNDMVSLLPDSVCELVNLQYLDVKSNGLTGTIPSCICDMEYLKGLDLAQNDFSGPFPQCTIFSDNPLPELQTLSFACNLITKTDRFNLYTNLIHLETYNNLLPIPCEFIGDFPEGGYICESPCDEDNPTSCILPEACRGPHYCNGNDCPDCIIVDDCCYELKEHGGHEHHSHYDEYWKRIEHVGEVWVKDDSLEPSDFEMAMLATAHNKKLLKAYVRGKKNSLVQTKADWSFLDLSDVISGEDVMALLDALLEDVVEGETTEETISNLYDLAVSRGIDVSLWYTLDLPDYLTEIVEALKDEQCADGGPCRPIVSCAGPDCVTTPIPYCTGSDCFLCALCDLNDCPEPEDCPVCTCPEANVTVFQDHEECPDEFECSACPIPDSEDCTCSEEESTSCEVCEKCVPPPPCPPSTMCLDPKKYCRVPDDLREVHEHNLKKKYTNRHRKNKKHNRKEVRKEDKKNKNKHDSESCEETCSKSESCEETCSKSESCEEFDMSWRPSSDSGFDEKRRRGYERNRGNTRANSSRGSQSDSDDRHYGYEERGGWHADIDAEFEEEIDISGRGSFGDYDWDFDFQALIDMDLDIDIDYEEFYETAWRTANLYGEDIEDVIDDMLAELGVKDDLILQAVAELICCPTVGCAPIQTCPECPPCPGTDIPIIPNQTEVPFPEFPDPIEQPCVAPACPPCAQFFCPHCPKKSCPSCQKCPKYAMCPDEPSCEPLPLCSFSETKEEDKHCEDSWGDSCSCETSETSEASSSEECSVNCEKGSCPIVWQVLFDYEEDCQDYMLE</sequence>
<gene>
    <name evidence="3" type="ORF">ADUPG1_006638</name>
</gene>
<dbReference type="PANTHER" id="PTHR48010">
    <property type="entry name" value="OS05G0588300 PROTEIN"/>
    <property type="match status" value="1"/>
</dbReference>
<dbReference type="Pfam" id="PF00560">
    <property type="entry name" value="LRR_1"/>
    <property type="match status" value="1"/>
</dbReference>
<dbReference type="PANTHER" id="PTHR48010:SF58">
    <property type="entry name" value="RECEPTOR PROTEIN KINASE-LIKE PROTEIN ZAR1"/>
    <property type="match status" value="1"/>
</dbReference>
<keyword evidence="2" id="KW-0732">Signal</keyword>
<feature type="compositionally biased region" description="Basic and acidic residues" evidence="1">
    <location>
        <begin position="562"/>
        <end position="577"/>
    </location>
</feature>
<evidence type="ECO:0000256" key="1">
    <source>
        <dbReference type="SAM" id="MobiDB-lite"/>
    </source>
</evidence>
<organism evidence="3 4">
    <name type="scientific">Aduncisulcus paluster</name>
    <dbReference type="NCBI Taxonomy" id="2918883"/>
    <lineage>
        <taxon>Eukaryota</taxon>
        <taxon>Metamonada</taxon>
        <taxon>Carpediemonas-like organisms</taxon>
        <taxon>Aduncisulcus</taxon>
    </lineage>
</organism>
<dbReference type="EMBL" id="BQXS01009995">
    <property type="protein sequence ID" value="GKT32493.1"/>
    <property type="molecule type" value="Genomic_DNA"/>
</dbReference>
<feature type="compositionally biased region" description="Basic and acidic residues" evidence="1">
    <location>
        <begin position="613"/>
        <end position="625"/>
    </location>
</feature>
<evidence type="ECO:0000313" key="4">
    <source>
        <dbReference type="Proteomes" id="UP001057375"/>
    </source>
</evidence>
<feature type="region of interest" description="Disordered" evidence="1">
    <location>
        <begin position="540"/>
        <end position="577"/>
    </location>
</feature>
<dbReference type="Gene3D" id="3.80.10.10">
    <property type="entry name" value="Ribonuclease Inhibitor"/>
    <property type="match status" value="1"/>
</dbReference>
<dbReference type="InterPro" id="IPR050994">
    <property type="entry name" value="At_inactive_RLKs"/>
</dbReference>
<dbReference type="InterPro" id="IPR032675">
    <property type="entry name" value="LRR_dom_sf"/>
</dbReference>
<feature type="compositionally biased region" description="Basic residues" evidence="1">
    <location>
        <begin position="542"/>
        <end position="561"/>
    </location>
</feature>
<comment type="caution">
    <text evidence="3">The sequence shown here is derived from an EMBL/GenBank/DDBJ whole genome shotgun (WGS) entry which is preliminary data.</text>
</comment>
<name>A0ABQ5KJ01_9EUKA</name>
<dbReference type="SUPFAM" id="SSF52058">
    <property type="entry name" value="L domain-like"/>
    <property type="match status" value="1"/>
</dbReference>